<evidence type="ECO:0000313" key="8">
    <source>
        <dbReference type="Proteomes" id="UP000280417"/>
    </source>
</evidence>
<dbReference type="PANTHER" id="PTHR31760:SF0">
    <property type="entry name" value="S-ADENOSYL-L-METHIONINE-DEPENDENT METHYLTRANSFERASES SUPERFAMILY PROTEIN"/>
    <property type="match status" value="1"/>
</dbReference>
<reference evidence="7 8" key="1">
    <citation type="submission" date="2018-06" db="EMBL/GenBank/DDBJ databases">
        <title>Extensive metabolic versatility and redundancy in microbially diverse, dynamic hydrothermal sediments.</title>
        <authorList>
            <person name="Dombrowski N."/>
            <person name="Teske A."/>
            <person name="Baker B.J."/>
        </authorList>
    </citation>
    <scope>NUCLEOTIDE SEQUENCE [LARGE SCALE GENOMIC DNA]</scope>
    <source>
        <strain evidence="7">B3_G15</strain>
    </source>
</reference>
<sequence length="238" mass="27005">MLKQVSTSEFLKEGAKKFGISLSPEQIEKFLLYLEELKSWNKKINLTALRKDEEIVIKHFLDSLSCYLLMEKTPERLVDIGPGAGFPSLPLKILLPQIKCTLIEAREKKIVFLQHLIKKLNLHNVTLIKARAEEAAKGEKRESFDMAVGRAVARLNILLEYALPYLKIGGYLIAQKGNIGEIEKAQNALSILGGRIVEVKNIKLPFLDQSRSLILIQKIRTTPSRYPRRPGIPQKRPL</sequence>
<dbReference type="GO" id="GO:0070043">
    <property type="term" value="F:rRNA (guanine-N7-)-methyltransferase activity"/>
    <property type="evidence" value="ECO:0007669"/>
    <property type="project" value="UniProtKB-UniRule"/>
</dbReference>
<keyword evidence="1 6" id="KW-0963">Cytoplasm</keyword>
<dbReference type="FunFam" id="3.40.50.150:FF:000041">
    <property type="entry name" value="Ribosomal RNA small subunit methyltransferase G"/>
    <property type="match status" value="1"/>
</dbReference>
<dbReference type="Pfam" id="PF02527">
    <property type="entry name" value="GidB"/>
    <property type="match status" value="1"/>
</dbReference>
<feature type="binding site" evidence="6">
    <location>
        <position position="150"/>
    </location>
    <ligand>
        <name>S-adenosyl-L-methionine</name>
        <dbReference type="ChEBI" id="CHEBI:59789"/>
    </ligand>
</feature>
<dbReference type="Gene3D" id="3.40.50.150">
    <property type="entry name" value="Vaccinia Virus protein VP39"/>
    <property type="match status" value="1"/>
</dbReference>
<gene>
    <name evidence="6" type="primary">rsmG</name>
    <name evidence="7" type="ORF">DRJ04_02215</name>
</gene>
<dbReference type="EMBL" id="QMQA01000040">
    <property type="protein sequence ID" value="RLE14533.1"/>
    <property type="molecule type" value="Genomic_DNA"/>
</dbReference>
<feature type="binding site" evidence="6">
    <location>
        <position position="86"/>
    </location>
    <ligand>
        <name>S-adenosyl-L-methionine</name>
        <dbReference type="ChEBI" id="CHEBI:59789"/>
    </ligand>
</feature>
<comment type="function">
    <text evidence="6">Specifically methylates the N7 position of a guanine in 16S rRNA.</text>
</comment>
<dbReference type="InterPro" id="IPR029063">
    <property type="entry name" value="SAM-dependent_MTases_sf"/>
</dbReference>
<feature type="binding site" evidence="6">
    <location>
        <position position="81"/>
    </location>
    <ligand>
        <name>S-adenosyl-L-methionine</name>
        <dbReference type="ChEBI" id="CHEBI:59789"/>
    </ligand>
</feature>
<evidence type="ECO:0000256" key="3">
    <source>
        <dbReference type="ARBA" id="ARBA00022603"/>
    </source>
</evidence>
<dbReference type="NCBIfam" id="TIGR00138">
    <property type="entry name" value="rsmG_gidB"/>
    <property type="match status" value="1"/>
</dbReference>
<dbReference type="PANTHER" id="PTHR31760">
    <property type="entry name" value="S-ADENOSYL-L-METHIONINE-DEPENDENT METHYLTRANSFERASES SUPERFAMILY PROTEIN"/>
    <property type="match status" value="1"/>
</dbReference>
<keyword evidence="3 6" id="KW-0489">Methyltransferase</keyword>
<accession>A0A662DJS5</accession>
<dbReference type="EC" id="2.1.1.-" evidence="6"/>
<evidence type="ECO:0000256" key="6">
    <source>
        <dbReference type="HAMAP-Rule" id="MF_00074"/>
    </source>
</evidence>
<keyword evidence="4 6" id="KW-0808">Transferase</keyword>
<feature type="binding site" evidence="6">
    <location>
        <begin position="132"/>
        <end position="133"/>
    </location>
    <ligand>
        <name>S-adenosyl-L-methionine</name>
        <dbReference type="ChEBI" id="CHEBI:59789"/>
    </ligand>
</feature>
<comment type="similarity">
    <text evidence="6">Belongs to the methyltransferase superfamily. RNA methyltransferase RsmG family.</text>
</comment>
<proteinExistence type="inferred from homology"/>
<dbReference type="GO" id="GO:0005829">
    <property type="term" value="C:cytosol"/>
    <property type="evidence" value="ECO:0007669"/>
    <property type="project" value="TreeGrafter"/>
</dbReference>
<comment type="caution">
    <text evidence="6">Lacks conserved residue(s) required for the propagation of feature annotation.</text>
</comment>
<dbReference type="AlphaFoldDB" id="A0A662DJS5"/>
<comment type="subcellular location">
    <subcellularLocation>
        <location evidence="6">Cytoplasm</location>
    </subcellularLocation>
</comment>
<comment type="caution">
    <text evidence="7">The sequence shown here is derived from an EMBL/GenBank/DDBJ whole genome shotgun (WGS) entry which is preliminary data.</text>
</comment>
<dbReference type="Proteomes" id="UP000280417">
    <property type="component" value="Unassembled WGS sequence"/>
</dbReference>
<evidence type="ECO:0000256" key="1">
    <source>
        <dbReference type="ARBA" id="ARBA00022490"/>
    </source>
</evidence>
<evidence type="ECO:0000256" key="2">
    <source>
        <dbReference type="ARBA" id="ARBA00022552"/>
    </source>
</evidence>
<evidence type="ECO:0000256" key="4">
    <source>
        <dbReference type="ARBA" id="ARBA00022679"/>
    </source>
</evidence>
<dbReference type="SUPFAM" id="SSF53335">
    <property type="entry name" value="S-adenosyl-L-methionine-dependent methyltransferases"/>
    <property type="match status" value="1"/>
</dbReference>
<evidence type="ECO:0000313" key="7">
    <source>
        <dbReference type="EMBL" id="RLE14533.1"/>
    </source>
</evidence>
<evidence type="ECO:0000256" key="5">
    <source>
        <dbReference type="ARBA" id="ARBA00022691"/>
    </source>
</evidence>
<name>A0A662DJS5_UNCAE</name>
<protein>
    <recommendedName>
        <fullName evidence="6">Ribosomal RNA small subunit methyltransferase G</fullName>
        <ecNumber evidence="6">2.1.1.-</ecNumber>
    </recommendedName>
    <alternativeName>
        <fullName evidence="6">16S rRNA 7-methylguanosine methyltransferase</fullName>
        <shortName evidence="6">16S rRNA m7G methyltransferase</shortName>
    </alternativeName>
</protein>
<dbReference type="PIRSF" id="PIRSF003078">
    <property type="entry name" value="GidB"/>
    <property type="match status" value="1"/>
</dbReference>
<dbReference type="HAMAP" id="MF_00074">
    <property type="entry name" value="16SrRNA_methyltr_G"/>
    <property type="match status" value="1"/>
</dbReference>
<keyword evidence="5 6" id="KW-0949">S-adenosyl-L-methionine</keyword>
<dbReference type="CDD" id="cd02440">
    <property type="entry name" value="AdoMet_MTases"/>
    <property type="match status" value="1"/>
</dbReference>
<keyword evidence="2 6" id="KW-0698">rRNA processing</keyword>
<dbReference type="InterPro" id="IPR003682">
    <property type="entry name" value="rRNA_ssu_MeTfrase_G"/>
</dbReference>
<organism evidence="7 8">
    <name type="scientific">Aerophobetes bacterium</name>
    <dbReference type="NCBI Taxonomy" id="2030807"/>
    <lineage>
        <taxon>Bacteria</taxon>
        <taxon>Candidatus Aerophobota</taxon>
    </lineage>
</organism>